<dbReference type="EMBL" id="AABFVG010000004">
    <property type="protein sequence ID" value="EAH2281880.1"/>
    <property type="molecule type" value="Genomic_DNA"/>
</dbReference>
<dbReference type="EMBL" id="AABEMN010000042">
    <property type="protein sequence ID" value="EAG9521221.1"/>
    <property type="molecule type" value="Genomic_DNA"/>
</dbReference>
<evidence type="ECO:0000313" key="9">
    <source>
        <dbReference type="Proteomes" id="UP000467247"/>
    </source>
</evidence>
<dbReference type="Proteomes" id="UP000533021">
    <property type="component" value="Unassembled WGS sequence"/>
</dbReference>
<evidence type="ECO:0000313" key="10">
    <source>
        <dbReference type="Proteomes" id="UP000530452"/>
    </source>
</evidence>
<dbReference type="Proteomes" id="UP000530452">
    <property type="component" value="Unassembled WGS sequence"/>
</dbReference>
<comment type="caution">
    <text evidence="4">The sequence shown here is derived from an EMBL/GenBank/DDBJ whole genome shotgun (WGS) entry which is preliminary data.</text>
</comment>
<sequence length="143" mass="16409">MAGFIKRYLETKNWTIYQLGNATGLAHQTIRIADKKTVDQMSAKNVRLIAEVFGFTAGEMLDEFYEIEKEINNDEILKELTTVFEKYGYNTDEISSELLDGEKIKLDMNDDNITKLAESVNTTEHFTAYLDDSTDYMIVEAIQ</sequence>
<gene>
    <name evidence="2" type="ORF">AP104_13855</name>
    <name evidence="1" type="ORF">B4X68_12820</name>
    <name evidence="4" type="ORF">D4920_07340</name>
    <name evidence="3" type="ORF">D4B11_15735</name>
    <name evidence="5" type="ORF">D5N24_06685</name>
    <name evidence="6" type="ORF">GT011_09870</name>
</gene>
<accession>A0A3T1LWC0</accession>
<dbReference type="RefSeq" id="WP_014601489.1">
    <property type="nucleotide sequence ID" value="NZ_CP023752.1"/>
</dbReference>
<dbReference type="Proteomes" id="UP000546397">
    <property type="component" value="Unassembled WGS sequence"/>
</dbReference>
<dbReference type="EMBL" id="AANCZP010000002">
    <property type="protein sequence ID" value="EDN8269655.1"/>
    <property type="molecule type" value="Genomic_DNA"/>
</dbReference>
<evidence type="ECO:0000313" key="2">
    <source>
        <dbReference type="EMBL" id="EAC5950472.1"/>
    </source>
</evidence>
<reference evidence="10 11" key="2">
    <citation type="submission" date="2019-04" db="EMBL/GenBank/DDBJ databases">
        <authorList>
            <person name="Ashton P.M."/>
            <person name="Dallman T."/>
            <person name="Nair S."/>
            <person name="De Pinna E."/>
            <person name="Peters T."/>
            <person name="Grant K."/>
        </authorList>
    </citation>
    <scope>NUCLEOTIDE SEQUENCE [LARGE SCALE GENOMIC DNA]</scope>
    <source>
        <strain evidence="4 11">282333</strain>
        <strain evidence="5 10">282352</strain>
        <strain evidence="3 12">289003</strain>
    </source>
</reference>
<evidence type="ECO:0000313" key="7">
    <source>
        <dbReference type="Proteomes" id="UP000356407"/>
    </source>
</evidence>
<reference evidence="1 7" key="1">
    <citation type="submission" date="2018-08" db="EMBL/GenBank/DDBJ databases">
        <authorList>
            <consortium name="GenomeTrakr: Next Generation Sequencing Network for Food Pathogen Tracability"/>
        </authorList>
    </citation>
    <scope>NUCLEOTIDE SEQUENCE [LARGE SCALE GENOMIC DNA]</scope>
    <source>
        <strain evidence="1 7">CFSAN060999</strain>
        <strain evidence="2 8">FDA00009539</strain>
        <strain evidence="6 9">FDA00015028</strain>
    </source>
</reference>
<evidence type="ECO:0000313" key="8">
    <source>
        <dbReference type="Proteomes" id="UP000378540"/>
    </source>
</evidence>
<evidence type="ECO:0000313" key="4">
    <source>
        <dbReference type="EMBL" id="EAH2281880.1"/>
    </source>
</evidence>
<evidence type="ECO:0000313" key="11">
    <source>
        <dbReference type="Proteomes" id="UP000533021"/>
    </source>
</evidence>
<evidence type="ECO:0000313" key="1">
    <source>
        <dbReference type="EMBL" id="EAC3882891.1"/>
    </source>
</evidence>
<evidence type="ECO:0000313" key="3">
    <source>
        <dbReference type="EMBL" id="EAG9521221.1"/>
    </source>
</evidence>
<evidence type="ECO:0000313" key="12">
    <source>
        <dbReference type="Proteomes" id="UP000546397"/>
    </source>
</evidence>
<dbReference type="Gene3D" id="1.10.260.40">
    <property type="entry name" value="lambda repressor-like DNA-binding domains"/>
    <property type="match status" value="1"/>
</dbReference>
<dbReference type="InterPro" id="IPR010982">
    <property type="entry name" value="Lambda_DNA-bd_dom_sf"/>
</dbReference>
<dbReference type="EMBL" id="AABGHY010000004">
    <property type="protein sequence ID" value="EAH3294077.1"/>
    <property type="molecule type" value="Genomic_DNA"/>
</dbReference>
<dbReference type="GO" id="GO:0003677">
    <property type="term" value="F:DNA binding"/>
    <property type="evidence" value="ECO:0007669"/>
    <property type="project" value="InterPro"/>
</dbReference>
<dbReference type="SUPFAM" id="SSF47413">
    <property type="entry name" value="lambda repressor-like DNA-binding domains"/>
    <property type="match status" value="1"/>
</dbReference>
<dbReference type="Proteomes" id="UP000378540">
    <property type="component" value="Unassembled WGS sequence"/>
</dbReference>
<organism evidence="4 11">
    <name type="scientific">Listeria monocytogenes</name>
    <dbReference type="NCBI Taxonomy" id="1639"/>
    <lineage>
        <taxon>Bacteria</taxon>
        <taxon>Bacillati</taxon>
        <taxon>Bacillota</taxon>
        <taxon>Bacilli</taxon>
        <taxon>Bacillales</taxon>
        <taxon>Listeriaceae</taxon>
        <taxon>Listeria</taxon>
    </lineage>
</organism>
<evidence type="ECO:0000313" key="6">
    <source>
        <dbReference type="EMBL" id="EDN8269655.1"/>
    </source>
</evidence>
<dbReference type="Proteomes" id="UP000356407">
    <property type="component" value="Unassembled WGS sequence"/>
</dbReference>
<dbReference type="Proteomes" id="UP000467247">
    <property type="component" value="Unassembled WGS sequence"/>
</dbReference>
<dbReference type="EMBL" id="AAAICE010000010">
    <property type="protein sequence ID" value="EAC3882891.1"/>
    <property type="molecule type" value="Genomic_DNA"/>
</dbReference>
<protein>
    <submittedName>
        <fullName evidence="4 6">Transcriptional regulator</fullName>
    </submittedName>
</protein>
<name>A0A3T1LWC0_LISMN</name>
<evidence type="ECO:0000313" key="5">
    <source>
        <dbReference type="EMBL" id="EAH3294077.1"/>
    </source>
</evidence>
<dbReference type="EMBL" id="AAAJCR010000012">
    <property type="protein sequence ID" value="EAC5950472.1"/>
    <property type="molecule type" value="Genomic_DNA"/>
</dbReference>
<proteinExistence type="predicted"/>
<dbReference type="AlphaFoldDB" id="A0A3T1LWC0"/>